<proteinExistence type="inferred from homology"/>
<dbReference type="RefSeq" id="WP_169279383.1">
    <property type="nucleotide sequence ID" value="NZ_CP051680.1"/>
</dbReference>
<dbReference type="EMBL" id="CP051680">
    <property type="protein sequence ID" value="QJD83086.1"/>
    <property type="molecule type" value="Genomic_DNA"/>
</dbReference>
<accession>A0A7Z2VHF3</accession>
<keyword evidence="4" id="KW-0804">Transcription</keyword>
<evidence type="ECO:0000313" key="5">
    <source>
        <dbReference type="EMBL" id="QJD83086.1"/>
    </source>
</evidence>
<dbReference type="AlphaFoldDB" id="A0A7Z2VHF3"/>
<evidence type="ECO:0000256" key="4">
    <source>
        <dbReference type="ARBA" id="ARBA00023163"/>
    </source>
</evidence>
<reference evidence="5 6" key="1">
    <citation type="submission" date="2020-04" db="EMBL/GenBank/DDBJ databases">
        <title>Genome sequencing of novel species.</title>
        <authorList>
            <person name="Heo J."/>
            <person name="Kim S.-J."/>
            <person name="Kim J.-S."/>
            <person name="Hong S.-B."/>
            <person name="Kwon S.-W."/>
        </authorList>
    </citation>
    <scope>NUCLEOTIDE SEQUENCE [LARGE SCALE GENOMIC DNA]</scope>
    <source>
        <strain evidence="5 6">MFER-1</strain>
    </source>
</reference>
<dbReference type="InterPro" id="IPR036390">
    <property type="entry name" value="WH_DNA-bd_sf"/>
</dbReference>
<evidence type="ECO:0000313" key="6">
    <source>
        <dbReference type="Proteomes" id="UP000502248"/>
    </source>
</evidence>
<dbReference type="InterPro" id="IPR036388">
    <property type="entry name" value="WH-like_DNA-bd_sf"/>
</dbReference>
<dbReference type="Gene3D" id="1.10.10.10">
    <property type="entry name" value="Winged helix-like DNA-binding domain superfamily/Winged helix DNA-binding domain"/>
    <property type="match status" value="1"/>
</dbReference>
<comment type="similarity">
    <text evidence="1">Belongs to the BlaI transcriptional regulatory family.</text>
</comment>
<keyword evidence="3" id="KW-0238">DNA-binding</keyword>
<evidence type="ECO:0000256" key="2">
    <source>
        <dbReference type="ARBA" id="ARBA00023015"/>
    </source>
</evidence>
<dbReference type="Proteomes" id="UP000502248">
    <property type="component" value="Chromosome"/>
</dbReference>
<dbReference type="InterPro" id="IPR005650">
    <property type="entry name" value="BlaI_family"/>
</dbReference>
<evidence type="ECO:0000256" key="3">
    <source>
        <dbReference type="ARBA" id="ARBA00023125"/>
    </source>
</evidence>
<name>A0A7Z2VHF3_9BACL</name>
<dbReference type="KEGG" id="cheb:HH215_07805"/>
<dbReference type="GO" id="GO:0045892">
    <property type="term" value="P:negative regulation of DNA-templated transcription"/>
    <property type="evidence" value="ECO:0007669"/>
    <property type="project" value="InterPro"/>
</dbReference>
<evidence type="ECO:0000256" key="1">
    <source>
        <dbReference type="ARBA" id="ARBA00011046"/>
    </source>
</evidence>
<dbReference type="GO" id="GO:0003677">
    <property type="term" value="F:DNA binding"/>
    <property type="evidence" value="ECO:0007669"/>
    <property type="project" value="UniProtKB-KW"/>
</dbReference>
<keyword evidence="6" id="KW-1185">Reference proteome</keyword>
<dbReference type="PIRSF" id="PIRSF019455">
    <property type="entry name" value="CopR_AtkY"/>
    <property type="match status" value="1"/>
</dbReference>
<keyword evidence="2" id="KW-0805">Transcription regulation</keyword>
<sequence>MSIKSFKYDEVGLNRFFGTLEAKIMELLWNSEEMSIKEVQSRLEQSKPINFNTVMTVMNRLVDKGILLKRSRSRQSLYKPSQSKERFIEEQSKKLTENLFEEFGGLVINHMIDVLKEVDQELLDQLELKIQGLKRKPE</sequence>
<dbReference type="Pfam" id="PF03965">
    <property type="entry name" value="Penicillinase_R"/>
    <property type="match status" value="1"/>
</dbReference>
<protein>
    <submittedName>
        <fullName evidence="5">BlaI/MecI/CopY family transcriptional regulator</fullName>
    </submittedName>
</protein>
<dbReference type="SUPFAM" id="SSF46785">
    <property type="entry name" value="Winged helix' DNA-binding domain"/>
    <property type="match status" value="1"/>
</dbReference>
<gene>
    <name evidence="5" type="ORF">HH215_07805</name>
</gene>
<organism evidence="5 6">
    <name type="scientific">Cohnella herbarum</name>
    <dbReference type="NCBI Taxonomy" id="2728023"/>
    <lineage>
        <taxon>Bacteria</taxon>
        <taxon>Bacillati</taxon>
        <taxon>Bacillota</taxon>
        <taxon>Bacilli</taxon>
        <taxon>Bacillales</taxon>
        <taxon>Paenibacillaceae</taxon>
        <taxon>Cohnella</taxon>
    </lineage>
</organism>